<feature type="region of interest" description="Disordered" evidence="7">
    <location>
        <begin position="175"/>
        <end position="222"/>
    </location>
</feature>
<dbReference type="KEGG" id="lak:106172722"/>
<dbReference type="STRING" id="7574.A0A1S3JF16"/>
<dbReference type="PROSITE" id="PS00972">
    <property type="entry name" value="USP_1"/>
    <property type="match status" value="1"/>
</dbReference>
<reference evidence="11 12" key="1">
    <citation type="submission" date="2025-04" db="UniProtKB">
        <authorList>
            <consortium name="RefSeq"/>
        </authorList>
    </citation>
    <scope>IDENTIFICATION</scope>
    <source>
        <tissue evidence="11 12">Gonads</tissue>
    </source>
</reference>
<dbReference type="Proteomes" id="UP000085678">
    <property type="component" value="Unplaced"/>
</dbReference>
<feature type="region of interest" description="Disordered" evidence="7">
    <location>
        <begin position="292"/>
        <end position="332"/>
    </location>
</feature>
<dbReference type="OrthoDB" id="21192at2759"/>
<feature type="domain" description="USP" evidence="8">
    <location>
        <begin position="225"/>
        <end position="619"/>
    </location>
</feature>
<dbReference type="PROSITE" id="PS00973">
    <property type="entry name" value="USP_2"/>
    <property type="match status" value="1"/>
</dbReference>
<dbReference type="CDD" id="cd02257">
    <property type="entry name" value="Peptidase_C19"/>
    <property type="match status" value="1"/>
</dbReference>
<dbReference type="InterPro" id="IPR050185">
    <property type="entry name" value="Ub_carboxyl-term_hydrolase"/>
</dbReference>
<dbReference type="PROSITE" id="PS50235">
    <property type="entry name" value="USP_3"/>
    <property type="match status" value="1"/>
</dbReference>
<evidence type="ECO:0000256" key="1">
    <source>
        <dbReference type="ARBA" id="ARBA00000707"/>
    </source>
</evidence>
<dbReference type="SMART" id="SM00290">
    <property type="entry name" value="ZnF_UBP"/>
    <property type="match status" value="1"/>
</dbReference>
<dbReference type="InterPro" id="IPR028889">
    <property type="entry name" value="USP"/>
</dbReference>
<accession>A0A1S3JF16</accession>
<evidence type="ECO:0000256" key="7">
    <source>
        <dbReference type="SAM" id="MobiDB-lite"/>
    </source>
</evidence>
<comment type="similarity">
    <text evidence="6">Belongs to the peptidase C19 family.</text>
</comment>
<keyword evidence="6" id="KW-0788">Thiol protease</keyword>
<dbReference type="GeneID" id="106172722"/>
<evidence type="ECO:0000256" key="5">
    <source>
        <dbReference type="PROSITE-ProRule" id="PRU00502"/>
    </source>
</evidence>
<dbReference type="RefSeq" id="XP_013409004.1">
    <property type="nucleotide sequence ID" value="XM_013553550.1"/>
</dbReference>
<keyword evidence="10" id="KW-1185">Reference proteome</keyword>
<dbReference type="PANTHER" id="PTHR21646">
    <property type="entry name" value="UBIQUITIN CARBOXYL-TERMINAL HYDROLASE"/>
    <property type="match status" value="1"/>
</dbReference>
<dbReference type="InterPro" id="IPR001607">
    <property type="entry name" value="Znf_UBP"/>
</dbReference>
<name>A0A1S3JF16_LINAN</name>
<dbReference type="Pfam" id="PF02148">
    <property type="entry name" value="zf-UBP"/>
    <property type="match status" value="1"/>
</dbReference>
<dbReference type="GO" id="GO:0016579">
    <property type="term" value="P:protein deubiquitination"/>
    <property type="evidence" value="ECO:0007669"/>
    <property type="project" value="InterPro"/>
</dbReference>
<dbReference type="SUPFAM" id="SSF54001">
    <property type="entry name" value="Cysteine proteinases"/>
    <property type="match status" value="1"/>
</dbReference>
<proteinExistence type="inferred from homology"/>
<dbReference type="AlphaFoldDB" id="A0A1S3JF16"/>
<dbReference type="SUPFAM" id="SSF57850">
    <property type="entry name" value="RING/U-box"/>
    <property type="match status" value="1"/>
</dbReference>
<comment type="catalytic activity">
    <reaction evidence="1 6">
        <text>Thiol-dependent hydrolysis of ester, thioester, amide, peptide and isopeptide bonds formed by the C-terminal Gly of ubiquitin (a 76-residue protein attached to proteins as an intracellular targeting signal).</text>
        <dbReference type="EC" id="3.4.19.12"/>
    </reaction>
</comment>
<organism evidence="10 12">
    <name type="scientific">Lingula anatina</name>
    <name type="common">Brachiopod</name>
    <name type="synonym">Lingula unguis</name>
    <dbReference type="NCBI Taxonomy" id="7574"/>
    <lineage>
        <taxon>Eukaryota</taxon>
        <taxon>Metazoa</taxon>
        <taxon>Spiralia</taxon>
        <taxon>Lophotrochozoa</taxon>
        <taxon>Brachiopoda</taxon>
        <taxon>Linguliformea</taxon>
        <taxon>Lingulata</taxon>
        <taxon>Lingulida</taxon>
        <taxon>Linguloidea</taxon>
        <taxon>Lingulidae</taxon>
        <taxon>Lingula</taxon>
    </lineage>
</organism>
<keyword evidence="6 11" id="KW-0378">Hydrolase</keyword>
<dbReference type="InterPro" id="IPR038765">
    <property type="entry name" value="Papain-like_cys_pep_sf"/>
</dbReference>
<evidence type="ECO:0000313" key="11">
    <source>
        <dbReference type="RefSeq" id="XP_013409004.1"/>
    </source>
</evidence>
<evidence type="ECO:0000313" key="10">
    <source>
        <dbReference type="Proteomes" id="UP000085678"/>
    </source>
</evidence>
<dbReference type="GO" id="GO:0006508">
    <property type="term" value="P:proteolysis"/>
    <property type="evidence" value="ECO:0007669"/>
    <property type="project" value="UniProtKB-KW"/>
</dbReference>
<evidence type="ECO:0000259" key="8">
    <source>
        <dbReference type="PROSITE" id="PS50235"/>
    </source>
</evidence>
<dbReference type="Pfam" id="PF00443">
    <property type="entry name" value="UCH"/>
    <property type="match status" value="1"/>
</dbReference>
<evidence type="ECO:0000256" key="4">
    <source>
        <dbReference type="ARBA" id="ARBA00022833"/>
    </source>
</evidence>
<dbReference type="InterPro" id="IPR013083">
    <property type="entry name" value="Znf_RING/FYVE/PHD"/>
</dbReference>
<dbReference type="InterPro" id="IPR018200">
    <property type="entry name" value="USP_CS"/>
</dbReference>
<keyword evidence="6" id="KW-0833">Ubl conjugation pathway</keyword>
<evidence type="ECO:0000256" key="6">
    <source>
        <dbReference type="RuleBase" id="RU366025"/>
    </source>
</evidence>
<keyword evidence="2" id="KW-0479">Metal-binding</keyword>
<gene>
    <name evidence="11 12" type="primary">LOC106172722</name>
</gene>
<evidence type="ECO:0000256" key="2">
    <source>
        <dbReference type="ARBA" id="ARBA00022723"/>
    </source>
</evidence>
<dbReference type="GO" id="GO:0004843">
    <property type="term" value="F:cysteine-type deubiquitinase activity"/>
    <property type="evidence" value="ECO:0007669"/>
    <property type="project" value="UniProtKB-UniRule"/>
</dbReference>
<dbReference type="EC" id="3.4.19.12" evidence="6"/>
<keyword evidence="4" id="KW-0862">Zinc</keyword>
<dbReference type="RefSeq" id="XP_013409007.1">
    <property type="nucleotide sequence ID" value="XM_013553553.1"/>
</dbReference>
<feature type="compositionally biased region" description="Low complexity" evidence="7">
    <location>
        <begin position="182"/>
        <end position="212"/>
    </location>
</feature>
<feature type="compositionally biased region" description="Polar residues" evidence="7">
    <location>
        <begin position="314"/>
        <end position="331"/>
    </location>
</feature>
<dbReference type="PANTHER" id="PTHR21646:SF5">
    <property type="entry name" value="UBIQUITIN CARBOXYL-TERMINAL HYDROLASE-RELATED"/>
    <property type="match status" value="1"/>
</dbReference>
<dbReference type="GO" id="GO:0008270">
    <property type="term" value="F:zinc ion binding"/>
    <property type="evidence" value="ECO:0007669"/>
    <property type="project" value="UniProtKB-KW"/>
</dbReference>
<evidence type="ECO:0000256" key="3">
    <source>
        <dbReference type="ARBA" id="ARBA00022771"/>
    </source>
</evidence>
<dbReference type="Gene3D" id="3.90.70.10">
    <property type="entry name" value="Cysteine proteinases"/>
    <property type="match status" value="1"/>
</dbReference>
<keyword evidence="6" id="KW-0645">Protease</keyword>
<dbReference type="Gene3D" id="3.30.40.10">
    <property type="entry name" value="Zinc/RING finger domain, C3HC4 (zinc finger)"/>
    <property type="match status" value="1"/>
</dbReference>
<evidence type="ECO:0000313" key="12">
    <source>
        <dbReference type="RefSeq" id="XP_013409007.1"/>
    </source>
</evidence>
<evidence type="ECO:0000259" key="9">
    <source>
        <dbReference type="PROSITE" id="PS50271"/>
    </source>
</evidence>
<keyword evidence="3 5" id="KW-0863">Zinc-finger</keyword>
<dbReference type="InterPro" id="IPR001394">
    <property type="entry name" value="Peptidase_C19_UCH"/>
</dbReference>
<dbReference type="PROSITE" id="PS50271">
    <property type="entry name" value="ZF_UBP"/>
    <property type="match status" value="1"/>
</dbReference>
<sequence length="704" mass="79960">MDSCRHINRVKVSQDHSILNPQKWLCAECGTTESVWACLSCSHVACGRYIEEHAFKHYQQTKHPISIEVNERYVYCYVCDDYVLNDNPAGDLKLLRSTLNAVTTQSFEDVEKRGRRILRSKSFAGFENRAAAAKVNEVEDRNYTALWHRRVNLLSKVFYAWRSLVIKDVIKSEPKAQEASKSGPVQQGPSSSSSSSSSTSSLPPGVTTVTSPTRKKPPILLPGTTGLRNLGNTCYMNSILQVLSHLEGFRDYFLYLTGDFSPGNTPQRECRTPKHPNYMRQTTVECFQHINTPKKKSESDRGGLNGGSTEVAPSGTSKLQNQATDSNQRMVTRSEDLSLSEELHALFRVIWSGKWVLVSPHAVLHAVWNHIPSFKGFAQQDAQEFLCELLDKVQNELQASVSASSVRDVIAETFQGELISEVKCLACGQKSQRFEPFMDLSLDFPDRYHDPKCAEAQESCHITEMLAKFTETEKLDGEIYSCEYCNSKRRKTSNKTVIYTEAEKRFLVNKLPPVLRLHLKRFRWSGRNHREKIMTHVDFNDDLRMEPFCNPEQCLVNTYYTLSAVVIHHGRGFGSGHYTVYVWNDSTRAWFLGNDAKVEPCMMTDVLKAQAYILFYTQSASPSLSSKPEVLATPLDSTSEEEVDDEITFNFRANSPECTLPNKRSRTESESKYTVAKRKRTTSTSWCSRPPCKFAVMMSCWKRQ</sequence>
<feature type="domain" description="UBP-type" evidence="9">
    <location>
        <begin position="2"/>
        <end position="99"/>
    </location>
</feature>
<protein>
    <recommendedName>
        <fullName evidence="6">Ubiquitin carboxyl-terminal hydrolase</fullName>
        <ecNumber evidence="6">3.4.19.12</ecNumber>
    </recommendedName>
</protein>